<proteinExistence type="predicted"/>
<dbReference type="AlphaFoldDB" id="A0A8T1EU24"/>
<reference evidence="1" key="1">
    <citation type="submission" date="2018-10" db="EMBL/GenBank/DDBJ databases">
        <title>Effector identification in a new, highly contiguous assembly of the strawberry crown rot pathogen Phytophthora cactorum.</title>
        <authorList>
            <person name="Armitage A.D."/>
            <person name="Nellist C.F."/>
            <person name="Bates H."/>
            <person name="Vickerstaff R.J."/>
            <person name="Harrison R.J."/>
        </authorList>
    </citation>
    <scope>NUCLEOTIDE SEQUENCE</scope>
    <source>
        <strain evidence="1">P415</strain>
    </source>
</reference>
<sequence>MDELPTGSVTTWVKLAVSWTDFSSVEFLLVETVT</sequence>
<gene>
    <name evidence="1" type="ORF">PC118_g23793</name>
</gene>
<protein>
    <submittedName>
        <fullName evidence="1">Uncharacterized protein</fullName>
    </submittedName>
</protein>
<dbReference type="EMBL" id="RCML01002438">
    <property type="protein sequence ID" value="KAG2957900.1"/>
    <property type="molecule type" value="Genomic_DNA"/>
</dbReference>
<organism evidence="1 2">
    <name type="scientific">Phytophthora cactorum</name>
    <dbReference type="NCBI Taxonomy" id="29920"/>
    <lineage>
        <taxon>Eukaryota</taxon>
        <taxon>Sar</taxon>
        <taxon>Stramenopiles</taxon>
        <taxon>Oomycota</taxon>
        <taxon>Peronosporomycetes</taxon>
        <taxon>Peronosporales</taxon>
        <taxon>Peronosporaceae</taxon>
        <taxon>Phytophthora</taxon>
    </lineage>
</organism>
<evidence type="ECO:0000313" key="1">
    <source>
        <dbReference type="EMBL" id="KAG2957900.1"/>
    </source>
</evidence>
<comment type="caution">
    <text evidence="1">The sequence shown here is derived from an EMBL/GenBank/DDBJ whole genome shotgun (WGS) entry which is preliminary data.</text>
</comment>
<dbReference type="Proteomes" id="UP000697107">
    <property type="component" value="Unassembled WGS sequence"/>
</dbReference>
<accession>A0A8T1EU24</accession>
<name>A0A8T1EU24_9STRA</name>
<evidence type="ECO:0000313" key="2">
    <source>
        <dbReference type="Proteomes" id="UP000697107"/>
    </source>
</evidence>